<keyword evidence="5" id="KW-0949">S-adenosyl-L-methionine</keyword>
<dbReference type="AlphaFoldDB" id="B8I0Q6"/>
<keyword evidence="3 7" id="KW-0489">Methyltransferase</keyword>
<dbReference type="Proteomes" id="UP000001349">
    <property type="component" value="Chromosome"/>
</dbReference>
<evidence type="ECO:0000313" key="8">
    <source>
        <dbReference type="Proteomes" id="UP000001349"/>
    </source>
</evidence>
<proteinExistence type="predicted"/>
<dbReference type="Pfam" id="PF00590">
    <property type="entry name" value="TP_methylase"/>
    <property type="match status" value="1"/>
</dbReference>
<dbReference type="InterPro" id="IPR014777">
    <property type="entry name" value="4pyrrole_Mease_sub1"/>
</dbReference>
<dbReference type="PANTHER" id="PTHR47036">
    <property type="entry name" value="COBALT-FACTOR III C(17)-METHYLTRANSFERASE-RELATED"/>
    <property type="match status" value="1"/>
</dbReference>
<dbReference type="eggNOG" id="COG1010">
    <property type="taxonomic scope" value="Bacteria"/>
</dbReference>
<comment type="pathway">
    <text evidence="1">Cofactor biosynthesis; adenosylcobalamin biosynthesis.</text>
</comment>
<evidence type="ECO:0000256" key="1">
    <source>
        <dbReference type="ARBA" id="ARBA00004953"/>
    </source>
</evidence>
<dbReference type="InterPro" id="IPR006363">
    <property type="entry name" value="Cbl_synth_CobJ/CibH_dom"/>
</dbReference>
<dbReference type="InterPro" id="IPR051810">
    <property type="entry name" value="Precorrin_MeTrfase"/>
</dbReference>
<dbReference type="InterPro" id="IPR035996">
    <property type="entry name" value="4pyrrol_Methylase_sf"/>
</dbReference>
<dbReference type="UniPathway" id="UPA00148"/>
<dbReference type="EMBL" id="CP001348">
    <property type="protein sequence ID" value="ACL75631.1"/>
    <property type="molecule type" value="Genomic_DNA"/>
</dbReference>
<evidence type="ECO:0000256" key="5">
    <source>
        <dbReference type="ARBA" id="ARBA00022691"/>
    </source>
</evidence>
<dbReference type="SUPFAM" id="SSF53790">
    <property type="entry name" value="Tetrapyrrole methylase"/>
    <property type="match status" value="1"/>
</dbReference>
<dbReference type="Gene3D" id="3.40.1010.10">
    <property type="entry name" value="Cobalt-precorrin-4 Transmethylase, Domain 1"/>
    <property type="match status" value="1"/>
</dbReference>
<dbReference type="KEGG" id="cce:Ccel_1275"/>
<dbReference type="STRING" id="394503.Ccel_1275"/>
<dbReference type="InterPro" id="IPR000878">
    <property type="entry name" value="4pyrrol_Mease"/>
</dbReference>
<dbReference type="HOGENOM" id="CLU_047948_2_0_9"/>
<organism evidence="7 8">
    <name type="scientific">Ruminiclostridium cellulolyticum (strain ATCC 35319 / DSM 5812 / JCM 6584 / H10)</name>
    <name type="common">Clostridium cellulolyticum</name>
    <dbReference type="NCBI Taxonomy" id="394503"/>
    <lineage>
        <taxon>Bacteria</taxon>
        <taxon>Bacillati</taxon>
        <taxon>Bacillota</taxon>
        <taxon>Clostridia</taxon>
        <taxon>Eubacteriales</taxon>
        <taxon>Oscillospiraceae</taxon>
        <taxon>Ruminiclostridium</taxon>
    </lineage>
</organism>
<evidence type="ECO:0000256" key="3">
    <source>
        <dbReference type="ARBA" id="ARBA00022603"/>
    </source>
</evidence>
<dbReference type="InterPro" id="IPR014776">
    <property type="entry name" value="4pyrrole_Mease_sub2"/>
</dbReference>
<gene>
    <name evidence="7" type="ordered locus">Ccel_1275</name>
</gene>
<keyword evidence="8" id="KW-1185">Reference proteome</keyword>
<dbReference type="CDD" id="cd11646">
    <property type="entry name" value="Precorrin_3B_C17_MT"/>
    <property type="match status" value="1"/>
</dbReference>
<sequence length="244" mass="26452">MKLYVVGIGPGEDCQLTGKAIRAIEESQLVIGYDVYIDLIKHLLPDKETLTTPMKKEVDRCKLAVEAAMAGKKVAVISSGDAGIYGMAGLIYEVLAEYKATDIQIEVIPGITAASSAAAVLGAPLTHDFAVISLSDLLTPWEVIGKRLRLAAEAGFAICIYNPSSKKRSDYLKKACEIILTVADRDTPCGYVRNIGREGQTSKILTLEELVQEQVDMFSTVIIGNKNTRVINDRLVTSRGYKGI</sequence>
<dbReference type="GO" id="GO:0032259">
    <property type="term" value="P:methylation"/>
    <property type="evidence" value="ECO:0007669"/>
    <property type="project" value="UniProtKB-KW"/>
</dbReference>
<evidence type="ECO:0000256" key="4">
    <source>
        <dbReference type="ARBA" id="ARBA00022679"/>
    </source>
</evidence>
<accession>B8I0Q6</accession>
<evidence type="ECO:0000259" key="6">
    <source>
        <dbReference type="Pfam" id="PF00590"/>
    </source>
</evidence>
<name>B8I0Q6_RUMCH</name>
<keyword evidence="2" id="KW-0169">Cobalamin biosynthesis</keyword>
<dbReference type="Gene3D" id="3.30.950.10">
    <property type="entry name" value="Methyltransferase, Cobalt-precorrin-4 Transmethylase, Domain 2"/>
    <property type="match status" value="1"/>
</dbReference>
<feature type="domain" description="Tetrapyrrole methylase" evidence="6">
    <location>
        <begin position="2"/>
        <end position="210"/>
    </location>
</feature>
<dbReference type="NCBIfam" id="TIGR01466">
    <property type="entry name" value="cobJ_cbiH"/>
    <property type="match status" value="1"/>
</dbReference>
<dbReference type="GO" id="GO:0009236">
    <property type="term" value="P:cobalamin biosynthetic process"/>
    <property type="evidence" value="ECO:0007669"/>
    <property type="project" value="UniProtKB-UniPathway"/>
</dbReference>
<evidence type="ECO:0000256" key="2">
    <source>
        <dbReference type="ARBA" id="ARBA00022573"/>
    </source>
</evidence>
<keyword evidence="4 7" id="KW-0808">Transferase</keyword>
<reference evidence="7 8" key="1">
    <citation type="submission" date="2009-01" db="EMBL/GenBank/DDBJ databases">
        <title>Complete sequence of Clostridium cellulolyticum H10.</title>
        <authorList>
            <consortium name="US DOE Joint Genome Institute"/>
            <person name="Lucas S."/>
            <person name="Copeland A."/>
            <person name="Lapidus A."/>
            <person name="Glavina del Rio T."/>
            <person name="Dalin E."/>
            <person name="Tice H."/>
            <person name="Bruce D."/>
            <person name="Goodwin L."/>
            <person name="Pitluck S."/>
            <person name="Chertkov O."/>
            <person name="Saunders E."/>
            <person name="Brettin T."/>
            <person name="Detter J.C."/>
            <person name="Han C."/>
            <person name="Larimer F."/>
            <person name="Land M."/>
            <person name="Hauser L."/>
            <person name="Kyrpides N."/>
            <person name="Ivanova N."/>
            <person name="Zhou J."/>
            <person name="Richardson P."/>
        </authorList>
    </citation>
    <scope>NUCLEOTIDE SEQUENCE [LARGE SCALE GENOMIC DNA]</scope>
    <source>
        <strain evidence="8">ATCC 35319 / DSM 5812 / JCM 6584 / H10</strain>
    </source>
</reference>
<dbReference type="PANTHER" id="PTHR47036:SF1">
    <property type="entry name" value="COBALT-FACTOR III C(17)-METHYLTRANSFERASE-RELATED"/>
    <property type="match status" value="1"/>
</dbReference>
<dbReference type="RefSeq" id="WP_015924780.1">
    <property type="nucleotide sequence ID" value="NC_011898.1"/>
</dbReference>
<evidence type="ECO:0000313" key="7">
    <source>
        <dbReference type="EMBL" id="ACL75631.1"/>
    </source>
</evidence>
<protein>
    <submittedName>
        <fullName evidence="7">Precorrin-3B C17-methyltransferase</fullName>
    </submittedName>
</protein>
<dbReference type="OrthoDB" id="9772960at2"/>
<dbReference type="GO" id="GO:0008168">
    <property type="term" value="F:methyltransferase activity"/>
    <property type="evidence" value="ECO:0007669"/>
    <property type="project" value="UniProtKB-KW"/>
</dbReference>